<protein>
    <recommendedName>
        <fullName evidence="1">DUF4062 domain-containing protein</fullName>
    </recommendedName>
</protein>
<gene>
    <name evidence="2" type="ORF">SAMN05661077_0156</name>
</gene>
<accession>A0A1G5HY70</accession>
<dbReference type="Proteomes" id="UP000183104">
    <property type="component" value="Unassembled WGS sequence"/>
</dbReference>
<evidence type="ECO:0000313" key="2">
    <source>
        <dbReference type="EMBL" id="SCY68641.1"/>
    </source>
</evidence>
<organism evidence="2 3">
    <name type="scientific">Thiohalorhabdus denitrificans</name>
    <dbReference type="NCBI Taxonomy" id="381306"/>
    <lineage>
        <taxon>Bacteria</taxon>
        <taxon>Pseudomonadati</taxon>
        <taxon>Pseudomonadota</taxon>
        <taxon>Gammaproteobacteria</taxon>
        <taxon>Thiohalorhabdales</taxon>
        <taxon>Thiohalorhabdaceae</taxon>
        <taxon>Thiohalorhabdus</taxon>
    </lineage>
</organism>
<dbReference type="RefSeq" id="WP_074471486.1">
    <property type="nucleotide sequence ID" value="NZ_FMUN01000016.1"/>
</dbReference>
<proteinExistence type="predicted"/>
<evidence type="ECO:0000313" key="3">
    <source>
        <dbReference type="Proteomes" id="UP000183104"/>
    </source>
</evidence>
<reference evidence="3" key="1">
    <citation type="submission" date="2016-10" db="EMBL/GenBank/DDBJ databases">
        <authorList>
            <person name="Varghese N."/>
        </authorList>
    </citation>
    <scope>NUCLEOTIDE SEQUENCE [LARGE SCALE GENOMIC DNA]</scope>
    <source>
        <strain evidence="3">HL 19</strain>
    </source>
</reference>
<keyword evidence="3" id="KW-1185">Reference proteome</keyword>
<feature type="domain" description="DUF4062" evidence="1">
    <location>
        <begin position="6"/>
        <end position="87"/>
    </location>
</feature>
<name>A0A1G5HY70_9GAMM</name>
<dbReference type="InterPro" id="IPR025139">
    <property type="entry name" value="DUF4062"/>
</dbReference>
<dbReference type="Pfam" id="PF13271">
    <property type="entry name" value="DUF4062"/>
    <property type="match status" value="1"/>
</dbReference>
<evidence type="ECO:0000259" key="1">
    <source>
        <dbReference type="Pfam" id="PF13271"/>
    </source>
</evidence>
<dbReference type="AlphaFoldDB" id="A0A1G5HY70"/>
<sequence>MDKRYQVFVSSTFADLQNERQKVIQALMEMDCIPAGMEIFPASDEEQLEFIKKIINDCDYYLLIIGGRYGTTDSEGLSYTEKEYDYAVEMGLPVIALLHSDPGQIPSAKTDQNEQLAQRLEEFREKVAKGRLVKFWENAYQLPGMVALSLSKTIKTYPAVGWVRADQTASEEVFRQVSELSKENAELRKRVSEQASYESADISSLAGFDDYFEVHGTYKIGREASPRSWSKTLTWGEIFGIISPYLIENPSDKFVKVKLGNEIFDLLEEKAYRKEIEDQCFQTIKIQLTALGLVTVKYSKNNKGGMGLFWVLTEKGGSAMMQLRAIKKEY</sequence>
<dbReference type="EMBL" id="FMUN01000016">
    <property type="protein sequence ID" value="SCY68641.1"/>
    <property type="molecule type" value="Genomic_DNA"/>
</dbReference>